<feature type="domain" description="Protein kinase" evidence="9">
    <location>
        <begin position="3"/>
        <end position="67"/>
    </location>
</feature>
<keyword evidence="6" id="KW-0472">Membrane</keyword>
<dbReference type="InParanoid" id="F6HHC4"/>
<evidence type="ECO:0000313" key="11">
    <source>
        <dbReference type="Proteomes" id="UP000009183"/>
    </source>
</evidence>
<dbReference type="PANTHER" id="PTHR27009">
    <property type="entry name" value="RUST RESISTANCE KINASE LR10-RELATED"/>
    <property type="match status" value="1"/>
</dbReference>
<evidence type="ECO:0000256" key="6">
    <source>
        <dbReference type="ARBA" id="ARBA00023136"/>
    </source>
</evidence>
<dbReference type="InterPro" id="IPR011009">
    <property type="entry name" value="Kinase-like_dom_sf"/>
</dbReference>
<dbReference type="Pfam" id="PF07714">
    <property type="entry name" value="PK_Tyr_Ser-Thr"/>
    <property type="match status" value="1"/>
</dbReference>
<evidence type="ECO:0000256" key="1">
    <source>
        <dbReference type="ARBA" id="ARBA00004479"/>
    </source>
</evidence>
<keyword evidence="2" id="KW-0808">Transferase</keyword>
<dbReference type="AlphaFoldDB" id="F6HHC4"/>
<dbReference type="InterPro" id="IPR001245">
    <property type="entry name" value="Ser-Thr/Tyr_kinase_cat_dom"/>
</dbReference>
<evidence type="ECO:0000256" key="3">
    <source>
        <dbReference type="ARBA" id="ARBA00022692"/>
    </source>
</evidence>
<keyword evidence="3" id="KW-0812">Transmembrane</keyword>
<evidence type="ECO:0000256" key="8">
    <source>
        <dbReference type="PROSITE-ProRule" id="PRU10141"/>
    </source>
</evidence>
<reference evidence="11" key="1">
    <citation type="journal article" date="2007" name="Nature">
        <title>The grapevine genome sequence suggests ancestral hexaploidization in major angiosperm phyla.</title>
        <authorList>
            <consortium name="The French-Italian Public Consortium for Grapevine Genome Characterization."/>
            <person name="Jaillon O."/>
            <person name="Aury J.-M."/>
            <person name="Noel B."/>
            <person name="Policriti A."/>
            <person name="Clepet C."/>
            <person name="Casagrande A."/>
            <person name="Choisne N."/>
            <person name="Aubourg S."/>
            <person name="Vitulo N."/>
            <person name="Jubin C."/>
            <person name="Vezzi A."/>
            <person name="Legeai F."/>
            <person name="Hugueney P."/>
            <person name="Dasilva C."/>
            <person name="Horner D."/>
            <person name="Mica E."/>
            <person name="Jublot D."/>
            <person name="Poulain J."/>
            <person name="Bruyere C."/>
            <person name="Billault A."/>
            <person name="Segurens B."/>
            <person name="Gouyvenoux M."/>
            <person name="Ugarte E."/>
            <person name="Cattonaro F."/>
            <person name="Anthouard V."/>
            <person name="Vico V."/>
            <person name="Del Fabbro C."/>
            <person name="Alaux M."/>
            <person name="Di Gaspero G."/>
            <person name="Dumas V."/>
            <person name="Felice N."/>
            <person name="Paillard S."/>
            <person name="Juman I."/>
            <person name="Moroldo M."/>
            <person name="Scalabrin S."/>
            <person name="Canaguier A."/>
            <person name="Le Clainche I."/>
            <person name="Malacrida G."/>
            <person name="Durand E."/>
            <person name="Pesole G."/>
            <person name="Laucou V."/>
            <person name="Chatelet P."/>
            <person name="Merdinoglu D."/>
            <person name="Delledonne M."/>
            <person name="Pezzotti M."/>
            <person name="Lecharny A."/>
            <person name="Scarpelli C."/>
            <person name="Artiguenave F."/>
            <person name="Pe M.E."/>
            <person name="Valle G."/>
            <person name="Morgante M."/>
            <person name="Caboche M."/>
            <person name="Adam-Blondon A.-F."/>
            <person name="Weissenbach J."/>
            <person name="Quetier F."/>
            <person name="Wincker P."/>
        </authorList>
    </citation>
    <scope>NUCLEOTIDE SEQUENCE [LARGE SCALE GENOMIC DNA]</scope>
    <source>
        <strain evidence="11">cv. Pinot noir / PN40024</strain>
    </source>
</reference>
<dbReference type="Proteomes" id="UP000009183">
    <property type="component" value="Chromosome 6"/>
</dbReference>
<dbReference type="PROSITE" id="PS50011">
    <property type="entry name" value="PROTEIN_KINASE_DOM"/>
    <property type="match status" value="1"/>
</dbReference>
<gene>
    <name evidence="10" type="ordered locus">VIT_06s0080g01040</name>
</gene>
<keyword evidence="2" id="KW-0418">Kinase</keyword>
<evidence type="ECO:0000256" key="2">
    <source>
        <dbReference type="ARBA" id="ARBA00022527"/>
    </source>
</evidence>
<evidence type="ECO:0000256" key="5">
    <source>
        <dbReference type="ARBA" id="ARBA00022989"/>
    </source>
</evidence>
<dbReference type="InterPro" id="IPR000719">
    <property type="entry name" value="Prot_kinase_dom"/>
</dbReference>
<comment type="subcellular location">
    <subcellularLocation>
        <location evidence="1">Membrane</location>
        <topology evidence="1">Single-pass type I membrane protein</topology>
    </subcellularLocation>
</comment>
<dbReference type="EMBL" id="FN595757">
    <property type="protein sequence ID" value="CCB51620.1"/>
    <property type="molecule type" value="Genomic_DNA"/>
</dbReference>
<dbReference type="HOGENOM" id="CLU_000288_139_5_1"/>
<sequence length="67" mass="7354">MTHNFANKLGQGGFGTIYKGKLRSGHIVALKVLVMSKANGQDFINEFATIGRIHHVKVVRLVGFCVQ</sequence>
<evidence type="ECO:0000256" key="4">
    <source>
        <dbReference type="ARBA" id="ARBA00022729"/>
    </source>
</evidence>
<dbReference type="GO" id="GO:0005524">
    <property type="term" value="F:ATP binding"/>
    <property type="evidence" value="ECO:0007669"/>
    <property type="project" value="UniProtKB-UniRule"/>
</dbReference>
<proteinExistence type="predicted"/>
<dbReference type="InterPro" id="IPR045874">
    <property type="entry name" value="LRK10/LRL21-25-like"/>
</dbReference>
<evidence type="ECO:0000259" key="9">
    <source>
        <dbReference type="PROSITE" id="PS50011"/>
    </source>
</evidence>
<accession>F6HHC4</accession>
<dbReference type="Gene3D" id="3.30.200.20">
    <property type="entry name" value="Phosphorylase Kinase, domain 1"/>
    <property type="match status" value="1"/>
</dbReference>
<keyword evidence="4" id="KW-0732">Signal</keyword>
<keyword evidence="8" id="KW-0547">Nucleotide-binding</keyword>
<feature type="binding site" evidence="8">
    <location>
        <position position="31"/>
    </location>
    <ligand>
        <name>ATP</name>
        <dbReference type="ChEBI" id="CHEBI:30616"/>
    </ligand>
</feature>
<dbReference type="SUPFAM" id="SSF56112">
    <property type="entry name" value="Protein kinase-like (PK-like)"/>
    <property type="match status" value="1"/>
</dbReference>
<organism evidence="10 11">
    <name type="scientific">Vitis vinifera</name>
    <name type="common">Grape</name>
    <dbReference type="NCBI Taxonomy" id="29760"/>
    <lineage>
        <taxon>Eukaryota</taxon>
        <taxon>Viridiplantae</taxon>
        <taxon>Streptophyta</taxon>
        <taxon>Embryophyta</taxon>
        <taxon>Tracheophyta</taxon>
        <taxon>Spermatophyta</taxon>
        <taxon>Magnoliopsida</taxon>
        <taxon>eudicotyledons</taxon>
        <taxon>Gunneridae</taxon>
        <taxon>Pentapetalae</taxon>
        <taxon>rosids</taxon>
        <taxon>Vitales</taxon>
        <taxon>Vitaceae</taxon>
        <taxon>Viteae</taxon>
        <taxon>Vitis</taxon>
    </lineage>
</organism>
<evidence type="ECO:0000256" key="7">
    <source>
        <dbReference type="ARBA" id="ARBA00023180"/>
    </source>
</evidence>
<keyword evidence="8" id="KW-0067">ATP-binding</keyword>
<dbReference type="GO" id="GO:0004674">
    <property type="term" value="F:protein serine/threonine kinase activity"/>
    <property type="evidence" value="ECO:0007669"/>
    <property type="project" value="UniProtKB-KW"/>
</dbReference>
<name>F6HHC4_VITVI</name>
<dbReference type="PaxDb" id="29760-VIT_06s0080g01040.t01"/>
<evidence type="ECO:0000313" key="10">
    <source>
        <dbReference type="EMBL" id="CCB51620.1"/>
    </source>
</evidence>
<protein>
    <recommendedName>
        <fullName evidence="9">Protein kinase domain-containing protein</fullName>
    </recommendedName>
</protein>
<keyword evidence="11" id="KW-1185">Reference proteome</keyword>
<dbReference type="PROSITE" id="PS00107">
    <property type="entry name" value="PROTEIN_KINASE_ATP"/>
    <property type="match status" value="1"/>
</dbReference>
<keyword evidence="2" id="KW-0723">Serine/threonine-protein kinase</keyword>
<dbReference type="InterPro" id="IPR017441">
    <property type="entry name" value="Protein_kinase_ATP_BS"/>
</dbReference>
<keyword evidence="7" id="KW-0325">Glycoprotein</keyword>
<keyword evidence="5" id="KW-1133">Transmembrane helix</keyword>
<dbReference type="GO" id="GO:0016020">
    <property type="term" value="C:membrane"/>
    <property type="evidence" value="ECO:0007669"/>
    <property type="project" value="UniProtKB-SubCell"/>
</dbReference>